<keyword evidence="3" id="KW-1185">Reference proteome</keyword>
<feature type="transmembrane region" description="Helical" evidence="1">
    <location>
        <begin position="163"/>
        <end position="188"/>
    </location>
</feature>
<reference evidence="2 3" key="1">
    <citation type="submission" date="2019-08" db="EMBL/GenBank/DDBJ databases">
        <title>Hyperibacter terrae gen. nov., sp. nov. and Hyperibacter viscosus sp. nov., two new members in the family Rhodospirillaceae isolated from the rhizosphere of Hypericum perforatum.</title>
        <authorList>
            <person name="Noviana Z."/>
        </authorList>
    </citation>
    <scope>NUCLEOTIDE SEQUENCE [LARGE SCALE GENOMIC DNA]</scope>
    <source>
        <strain evidence="2 3">R5913</strain>
    </source>
</reference>
<name>A0A5J6MPP2_9PROT</name>
<evidence type="ECO:0000256" key="1">
    <source>
        <dbReference type="SAM" id="Phobius"/>
    </source>
</evidence>
<dbReference type="RefSeq" id="WP_151179387.1">
    <property type="nucleotide sequence ID" value="NZ_CP042906.1"/>
</dbReference>
<dbReference type="Proteomes" id="UP000326202">
    <property type="component" value="Chromosome"/>
</dbReference>
<feature type="transmembrane region" description="Helical" evidence="1">
    <location>
        <begin position="30"/>
        <end position="56"/>
    </location>
</feature>
<protein>
    <submittedName>
        <fullName evidence="2">Uncharacterized protein</fullName>
    </submittedName>
</protein>
<organism evidence="2 3">
    <name type="scientific">Hypericibacter terrae</name>
    <dbReference type="NCBI Taxonomy" id="2602015"/>
    <lineage>
        <taxon>Bacteria</taxon>
        <taxon>Pseudomonadati</taxon>
        <taxon>Pseudomonadota</taxon>
        <taxon>Alphaproteobacteria</taxon>
        <taxon>Rhodospirillales</taxon>
        <taxon>Dongiaceae</taxon>
        <taxon>Hypericibacter</taxon>
    </lineage>
</organism>
<feature type="transmembrane region" description="Helical" evidence="1">
    <location>
        <begin position="76"/>
        <end position="102"/>
    </location>
</feature>
<evidence type="ECO:0000313" key="2">
    <source>
        <dbReference type="EMBL" id="QEX19309.1"/>
    </source>
</evidence>
<sequence length="278" mass="29771">MSVQVEAVPRAKLPVFETIMEGLETLRSNWAIIALQVLTLLSLAAALDLLPALAFGMSSFMWLQTASADAPVAIRIIVWMLRVAIMLFLSFSLMFGIARAALWEVRPSMTSLLSRGPRHMQEICASLVILFGAGMTHGLIVALPGSDWSLASWGSLIANPLRAAFVIAVAQWLLLAIPAVAINSNIFTIPRLAEGNALRLIALTLCYSVAMFGIFAPMRWLATLASGESPEAAAVSHLVDLIAAMTSLTFFSAIGAAAYRRLIAMKPNSESAASTDQV</sequence>
<dbReference type="AlphaFoldDB" id="A0A5J6MPP2"/>
<keyword evidence="1" id="KW-0472">Membrane</keyword>
<keyword evidence="1" id="KW-1133">Transmembrane helix</keyword>
<dbReference type="KEGG" id="htq:FRZ44_46220"/>
<evidence type="ECO:0000313" key="3">
    <source>
        <dbReference type="Proteomes" id="UP000326202"/>
    </source>
</evidence>
<feature type="transmembrane region" description="Helical" evidence="1">
    <location>
        <begin position="241"/>
        <end position="259"/>
    </location>
</feature>
<feature type="transmembrane region" description="Helical" evidence="1">
    <location>
        <begin position="200"/>
        <end position="221"/>
    </location>
</feature>
<accession>A0A5J6MPP2</accession>
<feature type="transmembrane region" description="Helical" evidence="1">
    <location>
        <begin position="123"/>
        <end position="143"/>
    </location>
</feature>
<keyword evidence="1" id="KW-0812">Transmembrane</keyword>
<proteinExistence type="predicted"/>
<dbReference type="EMBL" id="CP042906">
    <property type="protein sequence ID" value="QEX19309.1"/>
    <property type="molecule type" value="Genomic_DNA"/>
</dbReference>
<gene>
    <name evidence="2" type="ORF">FRZ44_46220</name>
</gene>